<organism evidence="1">
    <name type="scientific">Cacopsylla melanoneura</name>
    <dbReference type="NCBI Taxonomy" id="428564"/>
    <lineage>
        <taxon>Eukaryota</taxon>
        <taxon>Metazoa</taxon>
        <taxon>Ecdysozoa</taxon>
        <taxon>Arthropoda</taxon>
        <taxon>Hexapoda</taxon>
        <taxon>Insecta</taxon>
        <taxon>Pterygota</taxon>
        <taxon>Neoptera</taxon>
        <taxon>Paraneoptera</taxon>
        <taxon>Hemiptera</taxon>
        <taxon>Sternorrhyncha</taxon>
        <taxon>Psylloidea</taxon>
        <taxon>Psyllidae</taxon>
        <taxon>Psyllinae</taxon>
        <taxon>Cacopsylla</taxon>
    </lineage>
</organism>
<protein>
    <submittedName>
        <fullName evidence="1">Uncharacterized protein</fullName>
    </submittedName>
</protein>
<sequence length="101" mass="11728">MVRVAARREKPGVELAPKQVCVIMGLKQGFGRERVRISLHYTGWRRGRGHYWRRNTTTHTGGWSRTVGWCRLDLLLLLLYRWMRFRRSQGCEIGLLGGSAS</sequence>
<proteinExistence type="predicted"/>
<name>A0A8D8ZLW9_9HEMI</name>
<evidence type="ECO:0000313" key="1">
    <source>
        <dbReference type="EMBL" id="CAG6748326.1"/>
    </source>
</evidence>
<dbReference type="EMBL" id="HBUF01518470">
    <property type="protein sequence ID" value="CAG6748326.1"/>
    <property type="molecule type" value="Transcribed_RNA"/>
</dbReference>
<dbReference type="EMBL" id="HBUF01518469">
    <property type="protein sequence ID" value="CAG6748323.1"/>
    <property type="molecule type" value="Transcribed_RNA"/>
</dbReference>
<reference evidence="1" key="1">
    <citation type="submission" date="2021-05" db="EMBL/GenBank/DDBJ databases">
        <authorList>
            <person name="Alioto T."/>
            <person name="Alioto T."/>
            <person name="Gomez Garrido J."/>
        </authorList>
    </citation>
    <scope>NUCLEOTIDE SEQUENCE</scope>
</reference>
<accession>A0A8D8ZLW9</accession>
<dbReference type="AlphaFoldDB" id="A0A8D8ZLW9"/>